<feature type="repeat" description="PPR" evidence="2">
    <location>
        <begin position="247"/>
        <end position="281"/>
    </location>
</feature>
<feature type="repeat" description="PPR" evidence="2">
    <location>
        <begin position="106"/>
        <end position="140"/>
    </location>
</feature>
<feature type="repeat" description="PPR" evidence="2">
    <location>
        <begin position="352"/>
        <end position="386"/>
    </location>
</feature>
<comment type="similarity">
    <text evidence="1">Belongs to the PPR family. P subfamily.</text>
</comment>
<feature type="repeat" description="PPR" evidence="2">
    <location>
        <begin position="282"/>
        <end position="316"/>
    </location>
</feature>
<dbReference type="PANTHER" id="PTHR46128:SF211">
    <property type="entry name" value="PENTACOTRIPEPTIDE-REPEAT REGION OF PRORP DOMAIN-CONTAINING PROTEIN"/>
    <property type="match status" value="1"/>
</dbReference>
<dbReference type="AlphaFoldDB" id="A0A8J5ESW2"/>
<feature type="repeat" description="PPR" evidence="2">
    <location>
        <begin position="177"/>
        <end position="211"/>
    </location>
</feature>
<proteinExistence type="inferred from homology"/>
<dbReference type="InterPro" id="IPR050872">
    <property type="entry name" value="PPR_P_subfamily"/>
</dbReference>
<dbReference type="PROSITE" id="PS51375">
    <property type="entry name" value="PPR"/>
    <property type="match status" value="9"/>
</dbReference>
<evidence type="ECO:0000313" key="3">
    <source>
        <dbReference type="EMBL" id="KAG6469064.1"/>
    </source>
</evidence>
<dbReference type="Proteomes" id="UP000734854">
    <property type="component" value="Unassembled WGS sequence"/>
</dbReference>
<feature type="repeat" description="PPR" evidence="2">
    <location>
        <begin position="212"/>
        <end position="246"/>
    </location>
</feature>
<evidence type="ECO:0000256" key="1">
    <source>
        <dbReference type="ARBA" id="ARBA00007626"/>
    </source>
</evidence>
<reference evidence="3 4" key="1">
    <citation type="submission" date="2020-08" db="EMBL/GenBank/DDBJ databases">
        <title>Plant Genome Project.</title>
        <authorList>
            <person name="Zhang R.-G."/>
        </authorList>
    </citation>
    <scope>NUCLEOTIDE SEQUENCE [LARGE SCALE GENOMIC DNA]</scope>
    <source>
        <tissue evidence="3">Rhizome</tissue>
    </source>
</reference>
<dbReference type="Pfam" id="PF13041">
    <property type="entry name" value="PPR_2"/>
    <property type="match status" value="5"/>
</dbReference>
<organism evidence="3 4">
    <name type="scientific">Zingiber officinale</name>
    <name type="common">Ginger</name>
    <name type="synonym">Amomum zingiber</name>
    <dbReference type="NCBI Taxonomy" id="94328"/>
    <lineage>
        <taxon>Eukaryota</taxon>
        <taxon>Viridiplantae</taxon>
        <taxon>Streptophyta</taxon>
        <taxon>Embryophyta</taxon>
        <taxon>Tracheophyta</taxon>
        <taxon>Spermatophyta</taxon>
        <taxon>Magnoliopsida</taxon>
        <taxon>Liliopsida</taxon>
        <taxon>Zingiberales</taxon>
        <taxon>Zingiberaceae</taxon>
        <taxon>Zingiber</taxon>
    </lineage>
</organism>
<dbReference type="InterPro" id="IPR002885">
    <property type="entry name" value="PPR_rpt"/>
</dbReference>
<evidence type="ECO:0000256" key="2">
    <source>
        <dbReference type="PROSITE-ProRule" id="PRU00708"/>
    </source>
</evidence>
<dbReference type="Pfam" id="PF12854">
    <property type="entry name" value="PPR_1"/>
    <property type="match status" value="1"/>
</dbReference>
<comment type="caution">
    <text evidence="3">The sequence shown here is derived from an EMBL/GenBank/DDBJ whole genome shotgun (WGS) entry which is preliminary data.</text>
</comment>
<dbReference type="PANTHER" id="PTHR46128">
    <property type="entry name" value="MITOCHONDRIAL GROUP I INTRON SPLICING FACTOR CCM1"/>
    <property type="match status" value="1"/>
</dbReference>
<feature type="repeat" description="PPR" evidence="2">
    <location>
        <begin position="454"/>
        <end position="488"/>
    </location>
</feature>
<evidence type="ECO:0008006" key="5">
    <source>
        <dbReference type="Google" id="ProtNLM"/>
    </source>
</evidence>
<keyword evidence="4" id="KW-1185">Reference proteome</keyword>
<evidence type="ECO:0000313" key="4">
    <source>
        <dbReference type="Proteomes" id="UP000734854"/>
    </source>
</evidence>
<protein>
    <recommendedName>
        <fullName evidence="5">Pentatricopeptide repeat-containing protein</fullName>
    </recommendedName>
</protein>
<name>A0A8J5ESW2_ZINOF</name>
<sequence length="558" mass="62749">MPSLTQQSLSPFALSIFRRLPGHIRGLCSREHSTNDLPRRFAELVKRFSDRPPCSSPPPVPEVGARPPWPHPFEYASLIEAFGRAGQAEEALRLLHEMKSFSCRPDVVCYTSVIDILASSGRAEEALAVFEEMLTYGIFPDAAAFTVLVKLYSCCLGQFDAAYEVVRWMVKCGCAPDVVTYSTLIAGLCWAGRVEEALGILDQMLEEECLPNAYTFTPIVQAYCSSGRIDKAKGLMNTMEIIGCPPNTVTYNVLVEALCKIGAFDEVEMLLKDATLKAWQPDTITYSIYMDNLCKLGLADKSFDLFEVMLERGLQPNAVTLNILLDCLCRASRAWEAKRLLERSADIKWIASVVNYNTVMSRLSDGGRWPAVLKLFVDMFKKGITANSWTFSIVVHSLSKAGMVSLAKLVFDSNGFVPNVMSYTTLIHYSYIAGKEHDVHHLFQKMAMENIAPNWITYSVMITCLCRDKRYLEAVGCFYRSFKDGYSPKLVAHLLYQLVRGGKLKEVACLLDWILRQGFTIDVCIFHSLIKAFCRTGYCRSSRIYEICRMLDKMLQIG</sequence>
<feature type="repeat" description="PPR" evidence="2">
    <location>
        <begin position="141"/>
        <end position="176"/>
    </location>
</feature>
<dbReference type="OrthoDB" id="185373at2759"/>
<dbReference type="Pfam" id="PF01535">
    <property type="entry name" value="PPR"/>
    <property type="match status" value="1"/>
</dbReference>
<gene>
    <name evidence="3" type="ORF">ZIOFF_073762</name>
</gene>
<feature type="repeat" description="PPR" evidence="2">
    <location>
        <begin position="71"/>
        <end position="105"/>
    </location>
</feature>
<dbReference type="EMBL" id="JACMSC010000022">
    <property type="protein sequence ID" value="KAG6469064.1"/>
    <property type="molecule type" value="Genomic_DNA"/>
</dbReference>
<accession>A0A8J5ESW2</accession>
<dbReference type="NCBIfam" id="TIGR00756">
    <property type="entry name" value="PPR"/>
    <property type="match status" value="7"/>
</dbReference>